<gene>
    <name evidence="1" type="ORF">KIW84_022890</name>
</gene>
<accession>A0A9D4YBJ7</accession>
<keyword evidence="2" id="KW-1185">Reference proteome</keyword>
<proteinExistence type="predicted"/>
<dbReference type="Proteomes" id="UP001058974">
    <property type="component" value="Chromosome 2"/>
</dbReference>
<comment type="caution">
    <text evidence="1">The sequence shown here is derived from an EMBL/GenBank/DDBJ whole genome shotgun (WGS) entry which is preliminary data.</text>
</comment>
<evidence type="ECO:0000313" key="1">
    <source>
        <dbReference type="EMBL" id="KAI5436558.1"/>
    </source>
</evidence>
<dbReference type="Gramene" id="Psat02G0289000-T1">
    <property type="protein sequence ID" value="KAI5436558.1"/>
    <property type="gene ID" value="KIW84_022890"/>
</dbReference>
<protein>
    <recommendedName>
        <fullName evidence="3">Reverse transcriptase domain-containing protein</fullName>
    </recommendedName>
</protein>
<evidence type="ECO:0008006" key="3">
    <source>
        <dbReference type="Google" id="ProtNLM"/>
    </source>
</evidence>
<dbReference type="AlphaFoldDB" id="A0A9D4YBJ7"/>
<sequence length="231" mass="26063">MQQAQGSNQQPLKEHSVLQIDLISEIVDDTCGDLFASNFPSLSGFYDVYSCDICTETKICSVCAEIEAALQVDILTSDEVANKVVHVDKALDIPVAPNTPSIKQPPSLELKQLPENMKYAYLEMNEKLPAIISSNLNFDQENKLLQVLRKHKKAFGWTLADISDQITFTCPFDTFTFRRFFDPGIKGEDTNKNFKFNGHYPKLFHDSPTLEEENVEYISLGKPAYVVTYPP</sequence>
<evidence type="ECO:0000313" key="2">
    <source>
        <dbReference type="Proteomes" id="UP001058974"/>
    </source>
</evidence>
<organism evidence="1 2">
    <name type="scientific">Pisum sativum</name>
    <name type="common">Garden pea</name>
    <name type="synonym">Lathyrus oleraceus</name>
    <dbReference type="NCBI Taxonomy" id="3888"/>
    <lineage>
        <taxon>Eukaryota</taxon>
        <taxon>Viridiplantae</taxon>
        <taxon>Streptophyta</taxon>
        <taxon>Embryophyta</taxon>
        <taxon>Tracheophyta</taxon>
        <taxon>Spermatophyta</taxon>
        <taxon>Magnoliopsida</taxon>
        <taxon>eudicotyledons</taxon>
        <taxon>Gunneridae</taxon>
        <taxon>Pentapetalae</taxon>
        <taxon>rosids</taxon>
        <taxon>fabids</taxon>
        <taxon>Fabales</taxon>
        <taxon>Fabaceae</taxon>
        <taxon>Papilionoideae</taxon>
        <taxon>50 kb inversion clade</taxon>
        <taxon>NPAAA clade</taxon>
        <taxon>Hologalegina</taxon>
        <taxon>IRL clade</taxon>
        <taxon>Fabeae</taxon>
        <taxon>Lathyrus</taxon>
    </lineage>
</organism>
<name>A0A9D4YBJ7_PEA</name>
<reference evidence="1 2" key="1">
    <citation type="journal article" date="2022" name="Nat. Genet.">
        <title>Improved pea reference genome and pan-genome highlight genomic features and evolutionary characteristics.</title>
        <authorList>
            <person name="Yang T."/>
            <person name="Liu R."/>
            <person name="Luo Y."/>
            <person name="Hu S."/>
            <person name="Wang D."/>
            <person name="Wang C."/>
            <person name="Pandey M.K."/>
            <person name="Ge S."/>
            <person name="Xu Q."/>
            <person name="Li N."/>
            <person name="Li G."/>
            <person name="Huang Y."/>
            <person name="Saxena R.K."/>
            <person name="Ji Y."/>
            <person name="Li M."/>
            <person name="Yan X."/>
            <person name="He Y."/>
            <person name="Liu Y."/>
            <person name="Wang X."/>
            <person name="Xiang C."/>
            <person name="Varshney R.K."/>
            <person name="Ding H."/>
            <person name="Gao S."/>
            <person name="Zong X."/>
        </authorList>
    </citation>
    <scope>NUCLEOTIDE SEQUENCE [LARGE SCALE GENOMIC DNA]</scope>
    <source>
        <strain evidence="1 2">cv. Zhongwan 6</strain>
    </source>
</reference>
<dbReference type="EMBL" id="JAMSHJ010000002">
    <property type="protein sequence ID" value="KAI5436558.1"/>
    <property type="molecule type" value="Genomic_DNA"/>
</dbReference>